<feature type="transmembrane region" description="Helical" evidence="2">
    <location>
        <begin position="6"/>
        <end position="27"/>
    </location>
</feature>
<accession>A0A0R1WP27</accession>
<sequence>MLTYNTAWAINDFLNTLLLFIIYFSILPKSKSKLNYILVFIICILLTLFDTLSSNYPDLSSFLVVFIAAFFIRSNHSLTDRLLVWLFSLLLTTVTQGLGSVVIIGVLPSLSDPKTAGQSVILFTTLSILNYFFSLITLNIFQSFDKRYHLRAFIKDNVIKRIILITLIILNLFYLSLDNLTKYLNIEQRYFKITTLMITVTIIFMTVSITMLIYSHFREMQTKLKLQQMNERDAYINELEKRNNELRKLKHDYKNLLLSLSVSANDNKSLKPSIDKLLNYKRMNLTSDSNKANLYSIKDKLIKGILISKLIYASNNSIKVDFEVDTKANIPSNYSVDITRILGILLDNAIDASHEAEKPELNFALISFDGYIEFVIKNSLKSSNTIELNKIYTAGYSTKKNHSGLGLATVNEIVNSNNNLLLQTKIKDGYYSTILTVLEDQ</sequence>
<evidence type="ECO:0000313" key="5">
    <source>
        <dbReference type="Proteomes" id="UP000051302"/>
    </source>
</evidence>
<dbReference type="Pfam" id="PF14501">
    <property type="entry name" value="HATPase_c_5"/>
    <property type="match status" value="1"/>
</dbReference>
<keyword evidence="2" id="KW-0472">Membrane</keyword>
<protein>
    <recommendedName>
        <fullName evidence="3">Sensor histidine kinase NatK-like C-terminal domain-containing protein</fullName>
    </recommendedName>
</protein>
<evidence type="ECO:0000256" key="2">
    <source>
        <dbReference type="SAM" id="Phobius"/>
    </source>
</evidence>
<evidence type="ECO:0000259" key="3">
    <source>
        <dbReference type="Pfam" id="PF14501"/>
    </source>
</evidence>
<dbReference type="GO" id="GO:0042802">
    <property type="term" value="F:identical protein binding"/>
    <property type="evidence" value="ECO:0007669"/>
    <property type="project" value="TreeGrafter"/>
</dbReference>
<reference evidence="4 5" key="1">
    <citation type="journal article" date="2015" name="Genome Announc.">
        <title>Expanding the biotechnology potential of lactobacilli through comparative genomics of 213 strains and associated genera.</title>
        <authorList>
            <person name="Sun Z."/>
            <person name="Harris H.M."/>
            <person name="McCann A."/>
            <person name="Guo C."/>
            <person name="Argimon S."/>
            <person name="Zhang W."/>
            <person name="Yang X."/>
            <person name="Jeffery I.B."/>
            <person name="Cooney J.C."/>
            <person name="Kagawa T.F."/>
            <person name="Liu W."/>
            <person name="Song Y."/>
            <person name="Salvetti E."/>
            <person name="Wrobel A."/>
            <person name="Rasinkangas P."/>
            <person name="Parkhill J."/>
            <person name="Rea M.C."/>
            <person name="O'Sullivan O."/>
            <person name="Ritari J."/>
            <person name="Douillard F.P."/>
            <person name="Paul Ross R."/>
            <person name="Yang R."/>
            <person name="Briner A.E."/>
            <person name="Felis G.E."/>
            <person name="de Vos W.M."/>
            <person name="Barrangou R."/>
            <person name="Klaenhammer T.R."/>
            <person name="Caufield P.W."/>
            <person name="Cui Y."/>
            <person name="Zhang H."/>
            <person name="O'Toole P.W."/>
        </authorList>
    </citation>
    <scope>NUCLEOTIDE SEQUENCE [LARGE SCALE GENOMIC DNA]</scope>
    <source>
        <strain evidence="4 5">DSM 16982</strain>
    </source>
</reference>
<evidence type="ECO:0000256" key="1">
    <source>
        <dbReference type="SAM" id="Coils"/>
    </source>
</evidence>
<feature type="transmembrane region" description="Helical" evidence="2">
    <location>
        <begin position="59"/>
        <end position="75"/>
    </location>
</feature>
<keyword evidence="2" id="KW-0812">Transmembrane</keyword>
<feature type="transmembrane region" description="Helical" evidence="2">
    <location>
        <begin position="119"/>
        <end position="141"/>
    </location>
</feature>
<feature type="transmembrane region" description="Helical" evidence="2">
    <location>
        <begin position="82"/>
        <end position="107"/>
    </location>
</feature>
<feature type="coiled-coil region" evidence="1">
    <location>
        <begin position="232"/>
        <end position="259"/>
    </location>
</feature>
<proteinExistence type="predicted"/>
<dbReference type="STRING" id="1423774.FD31_GL000751"/>
<dbReference type="RefSeq" id="WP_057892321.1">
    <property type="nucleotide sequence ID" value="NZ_AZFV01000017.1"/>
</dbReference>
<feature type="transmembrane region" description="Helical" evidence="2">
    <location>
        <begin position="162"/>
        <end position="181"/>
    </location>
</feature>
<keyword evidence="5" id="KW-1185">Reference proteome</keyword>
<feature type="transmembrane region" description="Helical" evidence="2">
    <location>
        <begin position="193"/>
        <end position="214"/>
    </location>
</feature>
<dbReference type="Gene3D" id="3.30.565.10">
    <property type="entry name" value="Histidine kinase-like ATPase, C-terminal domain"/>
    <property type="match status" value="1"/>
</dbReference>
<dbReference type="SUPFAM" id="SSF55874">
    <property type="entry name" value="ATPase domain of HSP90 chaperone/DNA topoisomerase II/histidine kinase"/>
    <property type="match status" value="1"/>
</dbReference>
<comment type="caution">
    <text evidence="4">The sequence shown here is derived from an EMBL/GenBank/DDBJ whole genome shotgun (WGS) entry which is preliminary data.</text>
</comment>
<dbReference type="Proteomes" id="UP000051302">
    <property type="component" value="Unassembled WGS sequence"/>
</dbReference>
<gene>
    <name evidence="4" type="ORF">FD31_GL000751</name>
</gene>
<dbReference type="PANTHER" id="PTHR40448">
    <property type="entry name" value="TWO-COMPONENT SENSOR HISTIDINE KINASE"/>
    <property type="match status" value="1"/>
</dbReference>
<evidence type="ECO:0000313" key="4">
    <source>
        <dbReference type="EMBL" id="KRM16076.1"/>
    </source>
</evidence>
<dbReference type="PATRIC" id="fig|1423774.3.peg.774"/>
<dbReference type="AlphaFoldDB" id="A0A0R1WP27"/>
<feature type="transmembrane region" description="Helical" evidence="2">
    <location>
        <begin position="34"/>
        <end position="53"/>
    </location>
</feature>
<dbReference type="InterPro" id="IPR036890">
    <property type="entry name" value="HATPase_C_sf"/>
</dbReference>
<name>A0A0R1WP27_9LACO</name>
<keyword evidence="2" id="KW-1133">Transmembrane helix</keyword>
<keyword evidence="1" id="KW-0175">Coiled coil</keyword>
<dbReference type="PANTHER" id="PTHR40448:SF1">
    <property type="entry name" value="TWO-COMPONENT SENSOR HISTIDINE KINASE"/>
    <property type="match status" value="1"/>
</dbReference>
<organism evidence="4 5">
    <name type="scientific">Companilactobacillus nantensis DSM 16982</name>
    <dbReference type="NCBI Taxonomy" id="1423774"/>
    <lineage>
        <taxon>Bacteria</taxon>
        <taxon>Bacillati</taxon>
        <taxon>Bacillota</taxon>
        <taxon>Bacilli</taxon>
        <taxon>Lactobacillales</taxon>
        <taxon>Lactobacillaceae</taxon>
        <taxon>Companilactobacillus</taxon>
    </lineage>
</organism>
<dbReference type="EMBL" id="AZFV01000017">
    <property type="protein sequence ID" value="KRM16076.1"/>
    <property type="molecule type" value="Genomic_DNA"/>
</dbReference>
<dbReference type="InterPro" id="IPR032834">
    <property type="entry name" value="NatK-like_C"/>
</dbReference>
<feature type="domain" description="Sensor histidine kinase NatK-like C-terminal" evidence="3">
    <location>
        <begin position="336"/>
        <end position="431"/>
    </location>
</feature>